<dbReference type="Gene3D" id="3.30.710.10">
    <property type="entry name" value="Potassium Channel Kv1.1, Chain A"/>
    <property type="match status" value="1"/>
</dbReference>
<comment type="caution">
    <text evidence="4">The sequence shown here is derived from an EMBL/GenBank/DDBJ whole genome shotgun (WGS) entry which is preliminary data.</text>
</comment>
<feature type="domain" description="RWD" evidence="3">
    <location>
        <begin position="1"/>
        <end position="96"/>
    </location>
</feature>
<feature type="region of interest" description="Disordered" evidence="1">
    <location>
        <begin position="146"/>
        <end position="167"/>
    </location>
</feature>
<dbReference type="PROSITE" id="PS50097">
    <property type="entry name" value="BTB"/>
    <property type="match status" value="1"/>
</dbReference>
<accession>A0A8H3UN12</accession>
<dbReference type="PROSITE" id="PS50908">
    <property type="entry name" value="RWD"/>
    <property type="match status" value="1"/>
</dbReference>
<reference evidence="4 5" key="1">
    <citation type="submission" date="2018-12" db="EMBL/GenBank/DDBJ databases">
        <title>Venturia inaequalis Genome Resource.</title>
        <authorList>
            <person name="Lichtner F.J."/>
        </authorList>
    </citation>
    <scope>NUCLEOTIDE SEQUENCE [LARGE SCALE GENOMIC DNA]</scope>
    <source>
        <strain evidence="4 5">120213</strain>
    </source>
</reference>
<evidence type="ECO:0000256" key="1">
    <source>
        <dbReference type="SAM" id="MobiDB-lite"/>
    </source>
</evidence>
<dbReference type="EMBL" id="WNWS01000245">
    <property type="protein sequence ID" value="KAE9973334.1"/>
    <property type="molecule type" value="Genomic_DNA"/>
</dbReference>
<dbReference type="CDD" id="cd18186">
    <property type="entry name" value="BTB_POZ_ZBTB_KLHL-like"/>
    <property type="match status" value="1"/>
</dbReference>
<dbReference type="SUPFAM" id="SSF54495">
    <property type="entry name" value="UBC-like"/>
    <property type="match status" value="1"/>
</dbReference>
<dbReference type="InterPro" id="IPR011333">
    <property type="entry name" value="SKP1/BTB/POZ_sf"/>
</dbReference>
<gene>
    <name evidence="4" type="ORF">EG328_004458</name>
</gene>
<dbReference type="InterPro" id="IPR006575">
    <property type="entry name" value="RWD_dom"/>
</dbReference>
<dbReference type="AlphaFoldDB" id="A0A8H3UN12"/>
<evidence type="ECO:0000313" key="5">
    <source>
        <dbReference type="Proteomes" id="UP000447873"/>
    </source>
</evidence>
<dbReference type="InterPro" id="IPR000210">
    <property type="entry name" value="BTB/POZ_dom"/>
</dbReference>
<evidence type="ECO:0000313" key="4">
    <source>
        <dbReference type="EMBL" id="KAE9973334.1"/>
    </source>
</evidence>
<dbReference type="Proteomes" id="UP000447873">
    <property type="component" value="Unassembled WGS sequence"/>
</dbReference>
<dbReference type="SUPFAM" id="SSF54695">
    <property type="entry name" value="POZ domain"/>
    <property type="match status" value="1"/>
</dbReference>
<dbReference type="PANTHER" id="PTHR12292">
    <property type="entry name" value="RWD DOMAIN-CONTAINING PROTEIN"/>
    <property type="match status" value="1"/>
</dbReference>
<sequence length="738" mass="84545">MGVEEQKEEREVLDSIFPDEITAIMLLRVEYPEDYPDTAPRLDIIPPPNAPKHKFFDVQEDKAVLLEALEPTIEENLGMAMIFTIVSTLKDEAELLVAERQKAAQAIIDFAKAKQEEEDNKKFHGTAVNRETFLEWRKRFNAEIAEEEKRKKEEQEAEDKKKRGAKEEIKLTGRQLWERGMAGRMEDDDGEEDGLEEMMDKTKIEAGGTPFQSAFPERLSRAPFQSAFPERLSRAGQIFSMAPSNESISGAQYTAFSRSVTIRVNKNKKVEDPTTYFAHPALLIKTSGYFKAKLAQSNPFLTPNFRTLRPGTLQTYLHWIYSGNVSYRNLLTLDFLAVQVLQAPAFHNAIMDTLHASAKKGLSLFPTKGKLCPRNSEHEKAGMRRLMIDLMVWEFDDQTRDRQLSLCNLHFQRDVWRQCSLQKPGLGQIAPYAIGLDSYYESVGSQTPLFPIMSAAVDARHQKLHFEEMVTYIIGPEEQQFYVHPIILRASSKMFKPPTPPEVAKIPNGDPEIFQAFLEWMYFQIVPPKHLGFEYLFECYHFAELFELPRFADGLMSSIIQLFLGRMPIIDELHMVYDKTQEGSLLRSFLVDLMVWDADRYLGPKGPFPQDFIDAVLKLSAAVGKDELDECQNQTAKRGLFIINVPALKIKTFFGGSAQHIAKCYWLEDNRKKSNHPTFLVTFYSRAQADAAFPALPKDFKEKEIVKPNQGKTRPYVRWALPLPRFDFAKARVMTFAD</sequence>
<dbReference type="Pfam" id="PF05773">
    <property type="entry name" value="RWD"/>
    <property type="match status" value="1"/>
</dbReference>
<dbReference type="SMART" id="SM00591">
    <property type="entry name" value="RWD"/>
    <property type="match status" value="1"/>
</dbReference>
<dbReference type="InterPro" id="IPR016135">
    <property type="entry name" value="UBQ-conjugating_enzyme/RWD"/>
</dbReference>
<feature type="domain" description="BTB" evidence="2">
    <location>
        <begin position="258"/>
        <end position="329"/>
    </location>
</feature>
<organism evidence="4 5">
    <name type="scientific">Venturia inaequalis</name>
    <name type="common">Apple scab fungus</name>
    <dbReference type="NCBI Taxonomy" id="5025"/>
    <lineage>
        <taxon>Eukaryota</taxon>
        <taxon>Fungi</taxon>
        <taxon>Dikarya</taxon>
        <taxon>Ascomycota</taxon>
        <taxon>Pezizomycotina</taxon>
        <taxon>Dothideomycetes</taxon>
        <taxon>Pleosporomycetidae</taxon>
        <taxon>Venturiales</taxon>
        <taxon>Venturiaceae</taxon>
        <taxon>Venturia</taxon>
    </lineage>
</organism>
<name>A0A8H3UN12_VENIN</name>
<protein>
    <recommendedName>
        <fullName evidence="6">RWD domain-containing protein</fullName>
    </recommendedName>
</protein>
<evidence type="ECO:0000259" key="2">
    <source>
        <dbReference type="PROSITE" id="PS50097"/>
    </source>
</evidence>
<dbReference type="Gene3D" id="3.10.110.10">
    <property type="entry name" value="Ubiquitin Conjugating Enzyme"/>
    <property type="match status" value="1"/>
</dbReference>
<dbReference type="InterPro" id="IPR040213">
    <property type="entry name" value="GIR2-like"/>
</dbReference>
<proteinExistence type="predicted"/>
<evidence type="ECO:0008006" key="6">
    <source>
        <dbReference type="Google" id="ProtNLM"/>
    </source>
</evidence>
<evidence type="ECO:0000259" key="3">
    <source>
        <dbReference type="PROSITE" id="PS50908"/>
    </source>
</evidence>